<dbReference type="NCBIfam" id="TIGR02607">
    <property type="entry name" value="antidote_HigA"/>
    <property type="match status" value="1"/>
</dbReference>
<reference evidence="2" key="1">
    <citation type="journal article" date="2021" name="PeerJ">
        <title>Extensive microbial diversity within the chicken gut microbiome revealed by metagenomics and culture.</title>
        <authorList>
            <person name="Gilroy R."/>
            <person name="Ravi A."/>
            <person name="Getino M."/>
            <person name="Pursley I."/>
            <person name="Horton D.L."/>
            <person name="Alikhan N.F."/>
            <person name="Baker D."/>
            <person name="Gharbi K."/>
            <person name="Hall N."/>
            <person name="Watson M."/>
            <person name="Adriaenssens E.M."/>
            <person name="Foster-Nyarko E."/>
            <person name="Jarju S."/>
            <person name="Secka A."/>
            <person name="Antonio M."/>
            <person name="Oren A."/>
            <person name="Chaudhuri R.R."/>
            <person name="La Ragione R."/>
            <person name="Hildebrand F."/>
            <person name="Pallen M.J."/>
        </authorList>
    </citation>
    <scope>NUCLEOTIDE SEQUENCE</scope>
    <source>
        <strain evidence="2">4100</strain>
    </source>
</reference>
<dbReference type="PANTHER" id="PTHR36924">
    <property type="entry name" value="ANTITOXIN HIGA-1"/>
    <property type="match status" value="1"/>
</dbReference>
<dbReference type="AlphaFoldDB" id="A0A4Q0UA97"/>
<dbReference type="CDD" id="cd00093">
    <property type="entry name" value="HTH_XRE"/>
    <property type="match status" value="1"/>
</dbReference>
<dbReference type="InterPro" id="IPR013430">
    <property type="entry name" value="Toxin_antidote_HigA"/>
</dbReference>
<accession>A0A4Q0UA97</accession>
<organism evidence="2 3">
    <name type="scientific">Candidatus Amulumruptor caecigallinarius</name>
    <dbReference type="NCBI Taxonomy" id="2109911"/>
    <lineage>
        <taxon>Bacteria</taxon>
        <taxon>Pseudomonadati</taxon>
        <taxon>Bacteroidota</taxon>
        <taxon>Bacteroidia</taxon>
        <taxon>Bacteroidales</taxon>
        <taxon>Muribaculaceae</taxon>
        <taxon>Candidatus Amulumruptor</taxon>
    </lineage>
</organism>
<dbReference type="InterPro" id="IPR010982">
    <property type="entry name" value="Lambda_DNA-bd_dom_sf"/>
</dbReference>
<dbReference type="SMART" id="SM00530">
    <property type="entry name" value="HTH_XRE"/>
    <property type="match status" value="1"/>
</dbReference>
<dbReference type="Gene3D" id="1.10.260.40">
    <property type="entry name" value="lambda repressor-like DNA-binding domains"/>
    <property type="match status" value="1"/>
</dbReference>
<evidence type="ECO:0000256" key="1">
    <source>
        <dbReference type="ARBA" id="ARBA00023125"/>
    </source>
</evidence>
<dbReference type="EMBL" id="DYXT01000036">
    <property type="protein sequence ID" value="HJE39494.1"/>
    <property type="molecule type" value="Genomic_DNA"/>
</dbReference>
<protein>
    <submittedName>
        <fullName evidence="2">HigA family addiction module antitoxin</fullName>
    </submittedName>
</protein>
<evidence type="ECO:0000313" key="3">
    <source>
        <dbReference type="Proteomes" id="UP000711407"/>
    </source>
</evidence>
<dbReference type="PANTHER" id="PTHR36924:SF1">
    <property type="entry name" value="ANTITOXIN HIGA-1"/>
    <property type="match status" value="1"/>
</dbReference>
<name>A0A4Q0UA97_9BACT</name>
<evidence type="ECO:0000313" key="2">
    <source>
        <dbReference type="EMBL" id="HJE39494.1"/>
    </source>
</evidence>
<reference evidence="2" key="2">
    <citation type="submission" date="2021-09" db="EMBL/GenBank/DDBJ databases">
        <authorList>
            <person name="Gilroy R."/>
        </authorList>
    </citation>
    <scope>NUCLEOTIDE SEQUENCE</scope>
    <source>
        <strain evidence="2">4100</strain>
    </source>
</reference>
<keyword evidence="1" id="KW-0238">DNA-binding</keyword>
<proteinExistence type="predicted"/>
<comment type="caution">
    <text evidence="2">The sequence shown here is derived from an EMBL/GenBank/DDBJ whole genome shotgun (WGS) entry which is preliminary data.</text>
</comment>
<dbReference type="SUPFAM" id="SSF47413">
    <property type="entry name" value="lambda repressor-like DNA-binding domains"/>
    <property type="match status" value="1"/>
</dbReference>
<sequence length="110" mass="12204">METKKTYAPHEIQPSTPIHPGEILKDELEARGLSQRKFAAVIGVSYSVLNEVINGKRSVTTEYALKIEAATGIPAYIWVNMQSAYNMQTARKDSKLSVILDNIRKSVAVL</sequence>
<dbReference type="Pfam" id="PF01381">
    <property type="entry name" value="HTH_3"/>
    <property type="match status" value="1"/>
</dbReference>
<dbReference type="Proteomes" id="UP000711407">
    <property type="component" value="Unassembled WGS sequence"/>
</dbReference>
<gene>
    <name evidence="2" type="ORF">K8V47_07050</name>
</gene>
<dbReference type="InterPro" id="IPR001387">
    <property type="entry name" value="Cro/C1-type_HTH"/>
</dbReference>
<dbReference type="PROSITE" id="PS50943">
    <property type="entry name" value="HTH_CROC1"/>
    <property type="match status" value="1"/>
</dbReference>
<dbReference type="GO" id="GO:0003677">
    <property type="term" value="F:DNA binding"/>
    <property type="evidence" value="ECO:0007669"/>
    <property type="project" value="UniProtKB-KW"/>
</dbReference>